<evidence type="ECO:0000256" key="1">
    <source>
        <dbReference type="ARBA" id="ARBA00004604"/>
    </source>
</evidence>
<comment type="similarity">
    <text evidence="2">Belongs to the histone deacetylase HD2 family.</text>
</comment>
<keyword evidence="13" id="KW-1185">Reference proteome</keyword>
<dbReference type="FunFam" id="2.60.120.340:FF:000004">
    <property type="entry name" value="Histone deacetylase HDT1"/>
    <property type="match status" value="1"/>
</dbReference>
<feature type="compositionally biased region" description="Basic residues" evidence="10">
    <location>
        <begin position="290"/>
        <end position="303"/>
    </location>
</feature>
<evidence type="ECO:0000256" key="6">
    <source>
        <dbReference type="ARBA" id="ARBA00023015"/>
    </source>
</evidence>
<evidence type="ECO:0000256" key="5">
    <source>
        <dbReference type="ARBA" id="ARBA00022853"/>
    </source>
</evidence>
<feature type="compositionally biased region" description="Basic and acidic residues" evidence="10">
    <location>
        <begin position="107"/>
        <end position="118"/>
    </location>
</feature>
<dbReference type="GO" id="GO:0005730">
    <property type="term" value="C:nucleolus"/>
    <property type="evidence" value="ECO:0007669"/>
    <property type="project" value="UniProtKB-SubCell"/>
</dbReference>
<comment type="caution">
    <text evidence="12">The sequence shown here is derived from an EMBL/GenBank/DDBJ whole genome shotgun (WGS) entry which is preliminary data.</text>
</comment>
<keyword evidence="9" id="KW-0862">Zinc</keyword>
<feature type="compositionally biased region" description="Acidic residues" evidence="10">
    <location>
        <begin position="147"/>
        <end position="193"/>
    </location>
</feature>
<keyword evidence="5" id="KW-0156">Chromatin regulator</keyword>
<keyword evidence="9" id="KW-0863">Zinc-finger</keyword>
<organism evidence="12 13">
    <name type="scientific">Nepenthes gracilis</name>
    <name type="common">Slender pitcher plant</name>
    <dbReference type="NCBI Taxonomy" id="150966"/>
    <lineage>
        <taxon>Eukaryota</taxon>
        <taxon>Viridiplantae</taxon>
        <taxon>Streptophyta</taxon>
        <taxon>Embryophyta</taxon>
        <taxon>Tracheophyta</taxon>
        <taxon>Spermatophyta</taxon>
        <taxon>Magnoliopsida</taxon>
        <taxon>eudicotyledons</taxon>
        <taxon>Gunneridae</taxon>
        <taxon>Pentapetalae</taxon>
        <taxon>Caryophyllales</taxon>
        <taxon>Nepenthaceae</taxon>
        <taxon>Nepenthes</taxon>
    </lineage>
</organism>
<comment type="subcellular location">
    <subcellularLocation>
        <location evidence="1">Nucleus</location>
        <location evidence="1">Nucleolus</location>
    </subcellularLocation>
</comment>
<dbReference type="GO" id="GO:0016787">
    <property type="term" value="F:hydrolase activity"/>
    <property type="evidence" value="ECO:0007669"/>
    <property type="project" value="UniProtKB-KW"/>
</dbReference>
<evidence type="ECO:0000256" key="10">
    <source>
        <dbReference type="SAM" id="MobiDB-lite"/>
    </source>
</evidence>
<keyword evidence="7" id="KW-0804">Transcription</keyword>
<dbReference type="Proteomes" id="UP001279734">
    <property type="component" value="Unassembled WGS sequence"/>
</dbReference>
<evidence type="ECO:0000256" key="9">
    <source>
        <dbReference type="PROSITE-ProRule" id="PRU00042"/>
    </source>
</evidence>
<dbReference type="Pfam" id="PF17800">
    <property type="entry name" value="NPL"/>
    <property type="match status" value="1"/>
</dbReference>
<dbReference type="EMBL" id="BSYO01000031">
    <property type="protein sequence ID" value="GMH26321.1"/>
    <property type="molecule type" value="Genomic_DNA"/>
</dbReference>
<dbReference type="GO" id="GO:0006325">
    <property type="term" value="P:chromatin organization"/>
    <property type="evidence" value="ECO:0007669"/>
    <property type="project" value="UniProtKB-KW"/>
</dbReference>
<keyword evidence="4" id="KW-0378">Hydrolase</keyword>
<feature type="domain" description="C2H2-type" evidence="11">
    <location>
        <begin position="271"/>
        <end position="299"/>
    </location>
</feature>
<evidence type="ECO:0000256" key="4">
    <source>
        <dbReference type="ARBA" id="ARBA00022801"/>
    </source>
</evidence>
<keyword evidence="9" id="KW-0479">Metal-binding</keyword>
<gene>
    <name evidence="12" type="ORF">Nepgr_028164</name>
</gene>
<evidence type="ECO:0000313" key="13">
    <source>
        <dbReference type="Proteomes" id="UP001279734"/>
    </source>
</evidence>
<dbReference type="InterPro" id="IPR041232">
    <property type="entry name" value="NPL"/>
</dbReference>
<proteinExistence type="inferred from homology"/>
<name>A0AAD3TBX7_NEPGR</name>
<evidence type="ECO:0000313" key="12">
    <source>
        <dbReference type="EMBL" id="GMH26321.1"/>
    </source>
</evidence>
<feature type="compositionally biased region" description="Low complexity" evidence="10">
    <location>
        <begin position="120"/>
        <end position="133"/>
    </location>
</feature>
<dbReference type="PROSITE" id="PS50157">
    <property type="entry name" value="ZINC_FINGER_C2H2_2"/>
    <property type="match status" value="1"/>
</dbReference>
<reference evidence="12" key="1">
    <citation type="submission" date="2023-05" db="EMBL/GenBank/DDBJ databases">
        <title>Nepenthes gracilis genome sequencing.</title>
        <authorList>
            <person name="Fukushima K."/>
        </authorList>
    </citation>
    <scope>NUCLEOTIDE SEQUENCE</scope>
    <source>
        <strain evidence="12">SING2019-196</strain>
    </source>
</reference>
<dbReference type="InterPro" id="IPR013087">
    <property type="entry name" value="Znf_C2H2_type"/>
</dbReference>
<feature type="compositionally biased region" description="Basic and acidic residues" evidence="10">
    <location>
        <begin position="137"/>
        <end position="146"/>
    </location>
</feature>
<dbReference type="Gene3D" id="2.60.120.340">
    <property type="entry name" value="Nucleoplasmin core domain"/>
    <property type="match status" value="1"/>
</dbReference>
<sequence length="350" mass="38326">MEFWGVEVKSGEPMKVEPGTGMILHISQACLGEVKKDKSNEYVHLYANKDGQKFLLGNLSLEKFPHLNFDLVFEDDFELSHDWKHGNEEESDDDLGEPVHINAVDNGKPEAKQEKPATDKANAAVKSGASAAKQKVKIVEPNKDAKEDEGDDDSDEDDEDDFDEDEDMPNAGDESDDDDDDDDDSEEGDDKSDEETPKKAEPGKKRPAESAAKTPSSDKKAKSATPQKTDGKKAASVHVATPHPSKRPGKPPTPANGGNPKQQAPKSGGSFTCNSCARTFGSEQALQSHSKAKHAAKRGMPKKKKEEWNSLFYYHAFDRHLLHQWPQIRLAAPSIPSFGNLNFKMSAASG</sequence>
<feature type="compositionally biased region" description="Polar residues" evidence="10">
    <location>
        <begin position="259"/>
        <end position="289"/>
    </location>
</feature>
<evidence type="ECO:0000256" key="7">
    <source>
        <dbReference type="ARBA" id="ARBA00023163"/>
    </source>
</evidence>
<dbReference type="PROSITE" id="PS00028">
    <property type="entry name" value="ZINC_FINGER_C2H2_1"/>
    <property type="match status" value="1"/>
</dbReference>
<feature type="region of interest" description="Disordered" evidence="10">
    <location>
        <begin position="84"/>
        <end position="304"/>
    </location>
</feature>
<dbReference type="AlphaFoldDB" id="A0AAD3TBX7"/>
<feature type="compositionally biased region" description="Basic and acidic residues" evidence="10">
    <location>
        <begin position="194"/>
        <end position="208"/>
    </location>
</feature>
<keyword evidence="6" id="KW-0805">Transcription regulation</keyword>
<accession>A0AAD3TBX7</accession>
<dbReference type="GO" id="GO:0008270">
    <property type="term" value="F:zinc ion binding"/>
    <property type="evidence" value="ECO:0007669"/>
    <property type="project" value="UniProtKB-KW"/>
</dbReference>
<protein>
    <recommendedName>
        <fullName evidence="11">C2H2-type domain-containing protein</fullName>
    </recommendedName>
</protein>
<keyword evidence="3" id="KW-0678">Repressor</keyword>
<evidence type="ECO:0000256" key="8">
    <source>
        <dbReference type="ARBA" id="ARBA00023242"/>
    </source>
</evidence>
<evidence type="ECO:0000256" key="3">
    <source>
        <dbReference type="ARBA" id="ARBA00022491"/>
    </source>
</evidence>
<evidence type="ECO:0000256" key="2">
    <source>
        <dbReference type="ARBA" id="ARBA00006673"/>
    </source>
</evidence>
<keyword evidence="8" id="KW-0539">Nucleus</keyword>
<evidence type="ECO:0000259" key="11">
    <source>
        <dbReference type="PROSITE" id="PS50157"/>
    </source>
</evidence>